<organism evidence="2 3">
    <name type="scientific">Haemophilus sputorum</name>
    <dbReference type="NCBI Taxonomy" id="1078480"/>
    <lineage>
        <taxon>Bacteria</taxon>
        <taxon>Pseudomonadati</taxon>
        <taxon>Pseudomonadota</taxon>
        <taxon>Gammaproteobacteria</taxon>
        <taxon>Pasteurellales</taxon>
        <taxon>Pasteurellaceae</taxon>
        <taxon>Haemophilus</taxon>
    </lineage>
</organism>
<evidence type="ECO:0000256" key="1">
    <source>
        <dbReference type="SAM" id="SignalP"/>
    </source>
</evidence>
<dbReference type="RefSeq" id="WP_111404274.1">
    <property type="nucleotide sequence ID" value="NZ_QEPN01000010.1"/>
</dbReference>
<name>A0A369YA59_9PAST</name>
<feature type="chain" id="PRO_5017067671" evidence="1">
    <location>
        <begin position="22"/>
        <end position="151"/>
    </location>
</feature>
<dbReference type="PROSITE" id="PS51257">
    <property type="entry name" value="PROKAR_LIPOPROTEIN"/>
    <property type="match status" value="1"/>
</dbReference>
<protein>
    <submittedName>
        <fullName evidence="2">Uncharacterized protein</fullName>
    </submittedName>
</protein>
<proteinExistence type="predicted"/>
<sequence length="151" mass="17397">MKLLRMIFLALIVSACSSPKADSPATAKQEFAQFTKMAETLDNEFIDESRNYLAENGHLTGDKAKKSALKWLKEIDSKQIQKMNSLQIKDPQVNRLRTLFIQNKLDIEKAVENNGFVKKPSTKAMKINQKLKRDNTEYDQLFDTLKKKYPL</sequence>
<keyword evidence="1" id="KW-0732">Signal</keyword>
<dbReference type="STRING" id="1035839.GCA_000238795_00270"/>
<evidence type="ECO:0000313" key="3">
    <source>
        <dbReference type="Proteomes" id="UP000253872"/>
    </source>
</evidence>
<dbReference type="AlphaFoldDB" id="A0A369YA59"/>
<dbReference type="EMBL" id="QEPN01000010">
    <property type="protein sequence ID" value="RDE69935.1"/>
    <property type="molecule type" value="Genomic_DNA"/>
</dbReference>
<dbReference type="Proteomes" id="UP000253872">
    <property type="component" value="Unassembled WGS sequence"/>
</dbReference>
<reference evidence="2 3" key="1">
    <citation type="submission" date="2018-05" db="EMBL/GenBank/DDBJ databases">
        <title>Draft Genome Sequences for a Diverse set of 7 Haemophilus Species.</title>
        <authorList>
            <person name="Nichols M."/>
            <person name="Topaz N."/>
            <person name="Wang X."/>
            <person name="Wang X."/>
            <person name="Boxrud D."/>
        </authorList>
    </citation>
    <scope>NUCLEOTIDE SEQUENCE [LARGE SCALE GENOMIC DNA]</scope>
    <source>
        <strain evidence="2 3">C2002001239</strain>
    </source>
</reference>
<evidence type="ECO:0000313" key="2">
    <source>
        <dbReference type="EMBL" id="RDE69935.1"/>
    </source>
</evidence>
<accession>A0A369YA59</accession>
<feature type="signal peptide" evidence="1">
    <location>
        <begin position="1"/>
        <end position="21"/>
    </location>
</feature>
<gene>
    <name evidence="2" type="ORF">DPV93_09835</name>
</gene>
<comment type="caution">
    <text evidence="2">The sequence shown here is derived from an EMBL/GenBank/DDBJ whole genome shotgun (WGS) entry which is preliminary data.</text>
</comment>